<keyword evidence="3" id="KW-1185">Reference proteome</keyword>
<accession>A0A917QX55</accession>
<evidence type="ECO:0000256" key="1">
    <source>
        <dbReference type="SAM" id="MobiDB-lite"/>
    </source>
</evidence>
<reference evidence="2" key="1">
    <citation type="journal article" date="2014" name="Int. J. Syst. Evol. Microbiol.">
        <title>Complete genome sequence of Corynebacterium casei LMG S-19264T (=DSM 44701T), isolated from a smear-ripened cheese.</title>
        <authorList>
            <consortium name="US DOE Joint Genome Institute (JGI-PGF)"/>
            <person name="Walter F."/>
            <person name="Albersmeier A."/>
            <person name="Kalinowski J."/>
            <person name="Ruckert C."/>
        </authorList>
    </citation>
    <scope>NUCLEOTIDE SEQUENCE</scope>
    <source>
        <strain evidence="2">JCM 13064</strain>
    </source>
</reference>
<name>A0A917QX55_9ACTN</name>
<organism evidence="2 3">
    <name type="scientific">Sphaerisporangium melleum</name>
    <dbReference type="NCBI Taxonomy" id="321316"/>
    <lineage>
        <taxon>Bacteria</taxon>
        <taxon>Bacillati</taxon>
        <taxon>Actinomycetota</taxon>
        <taxon>Actinomycetes</taxon>
        <taxon>Streptosporangiales</taxon>
        <taxon>Streptosporangiaceae</taxon>
        <taxon>Sphaerisporangium</taxon>
    </lineage>
</organism>
<evidence type="ECO:0000313" key="2">
    <source>
        <dbReference type="EMBL" id="GGK74897.1"/>
    </source>
</evidence>
<proteinExistence type="predicted"/>
<comment type="caution">
    <text evidence="2">The sequence shown here is derived from an EMBL/GenBank/DDBJ whole genome shotgun (WGS) entry which is preliminary data.</text>
</comment>
<gene>
    <name evidence="2" type="ORF">GCM10007964_17190</name>
</gene>
<dbReference type="AlphaFoldDB" id="A0A917QX55"/>
<sequence length="61" mass="6992">MPRIPTRRVAGGTPPSERRQPNSTRSPAWTVFYGVGTRRFTAIAMRGRRRAAYRGGRYRNL</sequence>
<dbReference type="Proteomes" id="UP000645217">
    <property type="component" value="Unassembled WGS sequence"/>
</dbReference>
<reference evidence="2" key="2">
    <citation type="submission" date="2020-09" db="EMBL/GenBank/DDBJ databases">
        <authorList>
            <person name="Sun Q."/>
            <person name="Ohkuma M."/>
        </authorList>
    </citation>
    <scope>NUCLEOTIDE SEQUENCE</scope>
    <source>
        <strain evidence="2">JCM 13064</strain>
    </source>
</reference>
<evidence type="ECO:0000313" key="3">
    <source>
        <dbReference type="Proteomes" id="UP000645217"/>
    </source>
</evidence>
<feature type="region of interest" description="Disordered" evidence="1">
    <location>
        <begin position="1"/>
        <end position="27"/>
    </location>
</feature>
<dbReference type="EMBL" id="BMNT01000007">
    <property type="protein sequence ID" value="GGK74897.1"/>
    <property type="molecule type" value="Genomic_DNA"/>
</dbReference>
<protein>
    <submittedName>
        <fullName evidence="2">Uncharacterized protein</fullName>
    </submittedName>
</protein>